<organism evidence="2 3">
    <name type="scientific">Aspergillus granulosus</name>
    <dbReference type="NCBI Taxonomy" id="176169"/>
    <lineage>
        <taxon>Eukaryota</taxon>
        <taxon>Fungi</taxon>
        <taxon>Dikarya</taxon>
        <taxon>Ascomycota</taxon>
        <taxon>Pezizomycotina</taxon>
        <taxon>Eurotiomycetes</taxon>
        <taxon>Eurotiomycetidae</taxon>
        <taxon>Eurotiales</taxon>
        <taxon>Aspergillaceae</taxon>
        <taxon>Aspergillus</taxon>
        <taxon>Aspergillus subgen. Nidulantes</taxon>
    </lineage>
</organism>
<proteinExistence type="predicted"/>
<sequence length="84" mass="9206">MNFFSFVYVQVIGLGTASVGGHTKKTTYSAGIFIGYCVGNLIGPLLFDDDDAPRYNPGFMGVMICLAAFFVIAQLLRVYLVREN</sequence>
<keyword evidence="1" id="KW-0812">Transmembrane</keyword>
<protein>
    <submittedName>
        <fullName evidence="2">Uncharacterized protein</fullName>
    </submittedName>
</protein>
<keyword evidence="1" id="KW-0472">Membrane</keyword>
<keyword evidence="3" id="KW-1185">Reference proteome</keyword>
<comment type="caution">
    <text evidence="2">The sequence shown here is derived from an EMBL/GenBank/DDBJ whole genome shotgun (WGS) entry which is preliminary data.</text>
</comment>
<dbReference type="EMBL" id="JBFXLT010000126">
    <property type="protein sequence ID" value="KAL2807915.1"/>
    <property type="molecule type" value="Genomic_DNA"/>
</dbReference>
<accession>A0ABR4GXY5</accession>
<evidence type="ECO:0000313" key="2">
    <source>
        <dbReference type="EMBL" id="KAL2807915.1"/>
    </source>
</evidence>
<gene>
    <name evidence="2" type="ORF">BJX63DRAFT_436568</name>
</gene>
<dbReference type="Proteomes" id="UP001610334">
    <property type="component" value="Unassembled WGS sequence"/>
</dbReference>
<name>A0ABR4GXY5_9EURO</name>
<feature type="transmembrane region" description="Helical" evidence="1">
    <location>
        <begin position="30"/>
        <end position="47"/>
    </location>
</feature>
<evidence type="ECO:0000256" key="1">
    <source>
        <dbReference type="SAM" id="Phobius"/>
    </source>
</evidence>
<evidence type="ECO:0000313" key="3">
    <source>
        <dbReference type="Proteomes" id="UP001610334"/>
    </source>
</evidence>
<feature type="transmembrane region" description="Helical" evidence="1">
    <location>
        <begin position="6"/>
        <end position="23"/>
    </location>
</feature>
<keyword evidence="1" id="KW-1133">Transmembrane helix</keyword>
<reference evidence="2 3" key="1">
    <citation type="submission" date="2024-07" db="EMBL/GenBank/DDBJ databases">
        <title>Section-level genome sequencing and comparative genomics of Aspergillus sections Usti and Cavernicolus.</title>
        <authorList>
            <consortium name="Lawrence Berkeley National Laboratory"/>
            <person name="Nybo J.L."/>
            <person name="Vesth T.C."/>
            <person name="Theobald S."/>
            <person name="Frisvad J.C."/>
            <person name="Larsen T.O."/>
            <person name="Kjaerboelling I."/>
            <person name="Rothschild-Mancinelli K."/>
            <person name="Lyhne E.K."/>
            <person name="Kogle M.E."/>
            <person name="Barry K."/>
            <person name="Clum A."/>
            <person name="Na H."/>
            <person name="Ledsgaard L."/>
            <person name="Lin J."/>
            <person name="Lipzen A."/>
            <person name="Kuo A."/>
            <person name="Riley R."/>
            <person name="Mondo S."/>
            <person name="Labutti K."/>
            <person name="Haridas S."/>
            <person name="Pangalinan J."/>
            <person name="Salamov A.A."/>
            <person name="Simmons B.A."/>
            <person name="Magnuson J.K."/>
            <person name="Chen J."/>
            <person name="Drula E."/>
            <person name="Henrissat B."/>
            <person name="Wiebenga A."/>
            <person name="Lubbers R.J."/>
            <person name="Gomes A.C."/>
            <person name="Makela M.R."/>
            <person name="Stajich J."/>
            <person name="Grigoriev I.V."/>
            <person name="Mortensen U.H."/>
            <person name="De Vries R.P."/>
            <person name="Baker S.E."/>
            <person name="Andersen M.R."/>
        </authorList>
    </citation>
    <scope>NUCLEOTIDE SEQUENCE [LARGE SCALE GENOMIC DNA]</scope>
    <source>
        <strain evidence="2 3">CBS 588.65</strain>
    </source>
</reference>
<feature type="transmembrane region" description="Helical" evidence="1">
    <location>
        <begin position="59"/>
        <end position="80"/>
    </location>
</feature>